<feature type="domain" description="HTH marR-type" evidence="4">
    <location>
        <begin position="14"/>
        <end position="149"/>
    </location>
</feature>
<dbReference type="PANTHER" id="PTHR33164:SF64">
    <property type="entry name" value="TRANSCRIPTIONAL REGULATOR SLYA"/>
    <property type="match status" value="1"/>
</dbReference>
<dbReference type="PANTHER" id="PTHR33164">
    <property type="entry name" value="TRANSCRIPTIONAL REGULATOR, MARR FAMILY"/>
    <property type="match status" value="1"/>
</dbReference>
<dbReference type="AlphaFoldDB" id="A0A847S4L8"/>
<keyword evidence="3" id="KW-0804">Transcription</keyword>
<dbReference type="PROSITE" id="PS50995">
    <property type="entry name" value="HTH_MARR_2"/>
    <property type="match status" value="1"/>
</dbReference>
<evidence type="ECO:0000313" key="5">
    <source>
        <dbReference type="EMBL" id="NLR67787.1"/>
    </source>
</evidence>
<dbReference type="Proteomes" id="UP000570474">
    <property type="component" value="Unassembled WGS sequence"/>
</dbReference>
<evidence type="ECO:0000313" key="6">
    <source>
        <dbReference type="Proteomes" id="UP000570474"/>
    </source>
</evidence>
<evidence type="ECO:0000256" key="3">
    <source>
        <dbReference type="ARBA" id="ARBA00023163"/>
    </source>
</evidence>
<organism evidence="5 6">
    <name type="scientific">Chitinophaga varians</name>
    <dbReference type="NCBI Taxonomy" id="2202339"/>
    <lineage>
        <taxon>Bacteria</taxon>
        <taxon>Pseudomonadati</taxon>
        <taxon>Bacteroidota</taxon>
        <taxon>Chitinophagia</taxon>
        <taxon>Chitinophagales</taxon>
        <taxon>Chitinophagaceae</taxon>
        <taxon>Chitinophaga</taxon>
    </lineage>
</organism>
<proteinExistence type="predicted"/>
<comment type="caution">
    <text evidence="5">The sequence shown here is derived from an EMBL/GenBank/DDBJ whole genome shotgun (WGS) entry which is preliminary data.</text>
</comment>
<reference evidence="5 6" key="1">
    <citation type="submission" date="2020-04" db="EMBL/GenBank/DDBJ databases">
        <authorList>
            <person name="Yin C."/>
        </authorList>
    </citation>
    <scope>NUCLEOTIDE SEQUENCE [LARGE SCALE GENOMIC DNA]</scope>
    <source>
        <strain evidence="5 6">Ae27</strain>
    </source>
</reference>
<dbReference type="Pfam" id="PF01047">
    <property type="entry name" value="MarR"/>
    <property type="match status" value="1"/>
</dbReference>
<keyword evidence="6" id="KW-1185">Reference proteome</keyword>
<evidence type="ECO:0000256" key="1">
    <source>
        <dbReference type="ARBA" id="ARBA00023015"/>
    </source>
</evidence>
<dbReference type="GO" id="GO:0003677">
    <property type="term" value="F:DNA binding"/>
    <property type="evidence" value="ECO:0007669"/>
    <property type="project" value="UniProtKB-KW"/>
</dbReference>
<dbReference type="GO" id="GO:0003700">
    <property type="term" value="F:DNA-binding transcription factor activity"/>
    <property type="evidence" value="ECO:0007669"/>
    <property type="project" value="InterPro"/>
</dbReference>
<dbReference type="InterPro" id="IPR036390">
    <property type="entry name" value="WH_DNA-bd_sf"/>
</dbReference>
<dbReference type="InterPro" id="IPR000835">
    <property type="entry name" value="HTH_MarR-typ"/>
</dbReference>
<dbReference type="Gene3D" id="1.10.10.10">
    <property type="entry name" value="Winged helix-like DNA-binding domain superfamily/Winged helix DNA-binding domain"/>
    <property type="match status" value="1"/>
</dbReference>
<dbReference type="SMART" id="SM00347">
    <property type="entry name" value="HTH_MARR"/>
    <property type="match status" value="1"/>
</dbReference>
<keyword evidence="1" id="KW-0805">Transcription regulation</keyword>
<dbReference type="EMBL" id="JABAIA010000003">
    <property type="protein sequence ID" value="NLR67787.1"/>
    <property type="molecule type" value="Genomic_DNA"/>
</dbReference>
<dbReference type="InterPro" id="IPR039422">
    <property type="entry name" value="MarR/SlyA-like"/>
</dbReference>
<protein>
    <submittedName>
        <fullName evidence="5">MarR family transcriptional regulator</fullName>
    </submittedName>
</protein>
<evidence type="ECO:0000259" key="4">
    <source>
        <dbReference type="PROSITE" id="PS50995"/>
    </source>
</evidence>
<accession>A0A847S4L8</accession>
<evidence type="ECO:0000256" key="2">
    <source>
        <dbReference type="ARBA" id="ARBA00023125"/>
    </source>
</evidence>
<dbReference type="SUPFAM" id="SSF46785">
    <property type="entry name" value="Winged helix' DNA-binding domain"/>
    <property type="match status" value="1"/>
</dbReference>
<name>A0A847S4L8_9BACT</name>
<gene>
    <name evidence="5" type="ORF">HGH92_26010</name>
</gene>
<dbReference type="InterPro" id="IPR036388">
    <property type="entry name" value="WH-like_DNA-bd_sf"/>
</dbReference>
<dbReference type="GO" id="GO:0006950">
    <property type="term" value="P:response to stress"/>
    <property type="evidence" value="ECO:0007669"/>
    <property type="project" value="TreeGrafter"/>
</dbReference>
<keyword evidence="2" id="KW-0238">DNA-binding</keyword>
<sequence length="154" mass="17087">MKTNDSAFGVEKAEDSSGFLLWQVTTLWQREIRAILAPLDLTHAQFVLLATLLWLSQHQESVTQIDISQNSKVDPMTTSTVLRTLQTKGLIVRREHATDTRAKAVALTAAGQQLTKQAVAVVEKFDLAFFSRLGGDVKAFNRQLHQLIMPGPTT</sequence>